<evidence type="ECO:0000313" key="1">
    <source>
        <dbReference type="EMBL" id="MEQ2233992.1"/>
    </source>
</evidence>
<organism evidence="1 2">
    <name type="scientific">Ilyodon furcidens</name>
    <name type="common">goldbreast splitfin</name>
    <dbReference type="NCBI Taxonomy" id="33524"/>
    <lineage>
        <taxon>Eukaryota</taxon>
        <taxon>Metazoa</taxon>
        <taxon>Chordata</taxon>
        <taxon>Craniata</taxon>
        <taxon>Vertebrata</taxon>
        <taxon>Euteleostomi</taxon>
        <taxon>Actinopterygii</taxon>
        <taxon>Neopterygii</taxon>
        <taxon>Teleostei</taxon>
        <taxon>Neoteleostei</taxon>
        <taxon>Acanthomorphata</taxon>
        <taxon>Ovalentaria</taxon>
        <taxon>Atherinomorphae</taxon>
        <taxon>Cyprinodontiformes</taxon>
        <taxon>Goodeidae</taxon>
        <taxon>Ilyodon</taxon>
    </lineage>
</organism>
<dbReference type="Proteomes" id="UP001482620">
    <property type="component" value="Unassembled WGS sequence"/>
</dbReference>
<sequence length="162" mass="18239">MLLNRFCWIQSRSVQRKGEDVQFPHSLTPADPVCISAFMPAFKFTKTSVDPKARFFRATAGIKHETFSQTSHFTENSSDPVPTYSVDNPQGSDLRNHLFRESGQQKVSQIKTKHEEHQHEEHDPSTSCLLLNSSGLLTTDSTVISHDASLTNIEEHMGDILL</sequence>
<reference evidence="1 2" key="1">
    <citation type="submission" date="2021-06" db="EMBL/GenBank/DDBJ databases">
        <authorList>
            <person name="Palmer J.M."/>
        </authorList>
    </citation>
    <scope>NUCLEOTIDE SEQUENCE [LARGE SCALE GENOMIC DNA]</scope>
    <source>
        <strain evidence="2">if_2019</strain>
        <tissue evidence="1">Muscle</tissue>
    </source>
</reference>
<evidence type="ECO:0000313" key="2">
    <source>
        <dbReference type="Proteomes" id="UP001482620"/>
    </source>
</evidence>
<protein>
    <submittedName>
        <fullName evidence="1">Uncharacterized protein</fullName>
    </submittedName>
</protein>
<comment type="caution">
    <text evidence="1">The sequence shown here is derived from an EMBL/GenBank/DDBJ whole genome shotgun (WGS) entry which is preliminary data.</text>
</comment>
<gene>
    <name evidence="1" type="ORF">ILYODFUR_027393</name>
</gene>
<proteinExistence type="predicted"/>
<accession>A0ABV0TR99</accession>
<name>A0ABV0TR99_9TELE</name>
<keyword evidence="2" id="KW-1185">Reference proteome</keyword>
<dbReference type="EMBL" id="JAHRIQ010038355">
    <property type="protein sequence ID" value="MEQ2233992.1"/>
    <property type="molecule type" value="Genomic_DNA"/>
</dbReference>